<accession>A0A848DDX0</accession>
<sequence length="322" mass="35357">MVRSTEEMTPGDHVCAFPVSDEQLWEISAEFVAAGLARNEQVYYFDDGTASSVLGRLADDRVPLAQPLRTGQLAIVPSDVTRQVFRTPVAAVQQMFAERIEASVAEGYAGLRITGQMSYGAARPVGIGLTEYDAGLDAVVRGRPAIALCLYDRRRYTDAQIEEMRDVHRDELSAPSAYDDGLLRITRTGLTTARMAGEVDHSNRPMITRLLETTLDDALRSHSASTDIELNLASLRFMDVAGAVSLVHAAEAFPSTHRLVLTGVRPRIVRVLDRCGAPFAAQLSVREFEPERDRLPLVITADTRDDVLVDAFGSTEPLREAR</sequence>
<name>A0A848DDX0_9PSEU</name>
<dbReference type="Proteomes" id="UP000586918">
    <property type="component" value="Unassembled WGS sequence"/>
</dbReference>
<evidence type="ECO:0000313" key="3">
    <source>
        <dbReference type="Proteomes" id="UP000586918"/>
    </source>
</evidence>
<reference evidence="2 3" key="1">
    <citation type="submission" date="2020-04" db="EMBL/GenBank/DDBJ databases">
        <authorList>
            <person name="Klaysubun C."/>
            <person name="Duangmal K."/>
            <person name="Lipun K."/>
        </authorList>
    </citation>
    <scope>NUCLEOTIDE SEQUENCE [LARGE SCALE GENOMIC DNA]</scope>
    <source>
        <strain evidence="2 3">DSM 45300</strain>
    </source>
</reference>
<evidence type="ECO:0000259" key="1">
    <source>
        <dbReference type="PROSITE" id="PS50801"/>
    </source>
</evidence>
<protein>
    <submittedName>
        <fullName evidence="2">STAS domain-containing protein</fullName>
    </submittedName>
</protein>
<dbReference type="Pfam" id="PF14417">
    <property type="entry name" value="MEDS"/>
    <property type="match status" value="1"/>
</dbReference>
<proteinExistence type="predicted"/>
<organism evidence="2 3">
    <name type="scientific">Pseudonocardia bannensis</name>
    <dbReference type="NCBI Taxonomy" id="630973"/>
    <lineage>
        <taxon>Bacteria</taxon>
        <taxon>Bacillati</taxon>
        <taxon>Actinomycetota</taxon>
        <taxon>Actinomycetes</taxon>
        <taxon>Pseudonocardiales</taxon>
        <taxon>Pseudonocardiaceae</taxon>
        <taxon>Pseudonocardia</taxon>
    </lineage>
</organism>
<evidence type="ECO:0000313" key="2">
    <source>
        <dbReference type="EMBL" id="NMH90848.1"/>
    </source>
</evidence>
<keyword evidence="3" id="KW-1185">Reference proteome</keyword>
<dbReference type="Pfam" id="PF13466">
    <property type="entry name" value="STAS_2"/>
    <property type="match status" value="1"/>
</dbReference>
<dbReference type="Gene3D" id="3.30.750.24">
    <property type="entry name" value="STAS domain"/>
    <property type="match status" value="1"/>
</dbReference>
<dbReference type="InterPro" id="IPR025847">
    <property type="entry name" value="MEDS_domain"/>
</dbReference>
<feature type="domain" description="STAS" evidence="1">
    <location>
        <begin position="189"/>
        <end position="276"/>
    </location>
</feature>
<gene>
    <name evidence="2" type="ORF">HF519_04460</name>
</gene>
<dbReference type="InterPro" id="IPR036513">
    <property type="entry name" value="STAS_dom_sf"/>
</dbReference>
<dbReference type="InterPro" id="IPR058548">
    <property type="entry name" value="MlaB-like_STAS"/>
</dbReference>
<dbReference type="PROSITE" id="PS50801">
    <property type="entry name" value="STAS"/>
    <property type="match status" value="1"/>
</dbReference>
<dbReference type="SUPFAM" id="SSF52091">
    <property type="entry name" value="SpoIIaa-like"/>
    <property type="match status" value="1"/>
</dbReference>
<dbReference type="AlphaFoldDB" id="A0A848DDX0"/>
<dbReference type="CDD" id="cd07043">
    <property type="entry name" value="STAS_anti-anti-sigma_factors"/>
    <property type="match status" value="1"/>
</dbReference>
<comment type="caution">
    <text evidence="2">The sequence shown here is derived from an EMBL/GenBank/DDBJ whole genome shotgun (WGS) entry which is preliminary data.</text>
</comment>
<dbReference type="EMBL" id="JAAXKZ010000009">
    <property type="protein sequence ID" value="NMH90848.1"/>
    <property type="molecule type" value="Genomic_DNA"/>
</dbReference>
<dbReference type="InterPro" id="IPR002645">
    <property type="entry name" value="STAS_dom"/>
</dbReference>